<gene>
    <name evidence="3" type="ORF">GCM10025864_28700</name>
</gene>
<reference evidence="4" key="1">
    <citation type="journal article" date="2019" name="Int. J. Syst. Evol. Microbiol.">
        <title>The Global Catalogue of Microorganisms (GCM) 10K type strain sequencing project: providing services to taxonomists for standard genome sequencing and annotation.</title>
        <authorList>
            <consortium name="The Broad Institute Genomics Platform"/>
            <consortium name="The Broad Institute Genome Sequencing Center for Infectious Disease"/>
            <person name="Wu L."/>
            <person name="Ma J."/>
        </authorList>
    </citation>
    <scope>NUCLEOTIDE SEQUENCE [LARGE SCALE GENOMIC DNA]</scope>
    <source>
        <strain evidence="4">NBRC 106348</strain>
    </source>
</reference>
<sequence>MSSTRHARARRLVSIVAATLVALGLTTAGLGDVLPVGDVSSAEAAVAPAPKASLTASARTFGTGTSMTLTAKSNATAKSKKVVLQAHATGTPWKTRSTRTIAAKTTSTTFRLVPPSAAVAYRVVVSTNVGSKTRKATSKTVVLQWKKPALSLTSAPKKFLAGKKITVTGTAVRTPATTKLRLQRKVGSRWTTVKTVTTKKANSPFTLAWTTPKTSSSLTLRVVTVKKSHAPAATSATWKTTKGNAVSISSSLSRTTFLKGQKTSIKGTATRVGKKAKVVLQEKHGSTWKNVTSNRTTSTARAYAFSVTEKAGNHTFRVVAPETKKTVQGVSAQRTLKHASCTAASTPSALSVFFTDSAHLNGSGVSTNLARVICATAPKATVSVSLYILRDQDSQAKRILDALRYVHAELGVKVRFILETTHGGTPVSVANAVRSFASVTTCDQGCTNTGKVGAHEHDKLLAISDMRWKSRTDPVVVLGSANWSNRQLNEYWQSATMFYDDATMYRDQVQKFDRMRTCGAGQCSSIKTVGSRSWVKSSAGNWGIAGDPVLTASGGSGASYQFFPSVTGTDDMVKDLRAITCRPGGTIRVGMYLTTPHRAKKIGTELGRLRKEGCDVKLLVGQGSSTPTPSSRSMPSPTTQVSHLSASASCTSSSRSSKVSRAAARAGRPSSSTAPRTGRRRGS</sequence>
<feature type="domain" description="PLD phosphodiesterase" evidence="2">
    <location>
        <begin position="452"/>
        <end position="487"/>
    </location>
</feature>
<evidence type="ECO:0000259" key="2">
    <source>
        <dbReference type="PROSITE" id="PS50035"/>
    </source>
</evidence>
<comment type="caution">
    <text evidence="3">The sequence shown here is derived from an EMBL/GenBank/DDBJ whole genome shotgun (WGS) entry which is preliminary data.</text>
</comment>
<dbReference type="SUPFAM" id="SSF56024">
    <property type="entry name" value="Phospholipase D/nuclease"/>
    <property type="match status" value="1"/>
</dbReference>
<dbReference type="Proteomes" id="UP001157091">
    <property type="component" value="Unassembled WGS sequence"/>
</dbReference>
<dbReference type="PROSITE" id="PS50035">
    <property type="entry name" value="PLD"/>
    <property type="match status" value="1"/>
</dbReference>
<evidence type="ECO:0000313" key="4">
    <source>
        <dbReference type="Proteomes" id="UP001157091"/>
    </source>
</evidence>
<dbReference type="EMBL" id="BSUK01000001">
    <property type="protein sequence ID" value="GMA25111.1"/>
    <property type="molecule type" value="Genomic_DNA"/>
</dbReference>
<keyword evidence="4" id="KW-1185">Reference proteome</keyword>
<name>A0ABQ6I4B4_9MICO</name>
<organism evidence="3 4">
    <name type="scientific">Luteimicrobium album</name>
    <dbReference type="NCBI Taxonomy" id="1054550"/>
    <lineage>
        <taxon>Bacteria</taxon>
        <taxon>Bacillati</taxon>
        <taxon>Actinomycetota</taxon>
        <taxon>Actinomycetes</taxon>
        <taxon>Micrococcales</taxon>
        <taxon>Luteimicrobium</taxon>
    </lineage>
</organism>
<proteinExistence type="predicted"/>
<evidence type="ECO:0000313" key="3">
    <source>
        <dbReference type="EMBL" id="GMA25111.1"/>
    </source>
</evidence>
<dbReference type="Gene3D" id="3.30.870.10">
    <property type="entry name" value="Endonuclease Chain A"/>
    <property type="match status" value="1"/>
</dbReference>
<evidence type="ECO:0000256" key="1">
    <source>
        <dbReference type="SAM" id="MobiDB-lite"/>
    </source>
</evidence>
<feature type="region of interest" description="Disordered" evidence="1">
    <location>
        <begin position="621"/>
        <end position="683"/>
    </location>
</feature>
<dbReference type="InterPro" id="IPR001736">
    <property type="entry name" value="PLipase_D/transphosphatidylase"/>
</dbReference>
<feature type="compositionally biased region" description="Low complexity" evidence="1">
    <location>
        <begin position="624"/>
        <end position="676"/>
    </location>
</feature>
<accession>A0ABQ6I4B4</accession>
<protein>
    <recommendedName>
        <fullName evidence="2">PLD phosphodiesterase domain-containing protein</fullName>
    </recommendedName>
</protein>